<keyword evidence="1" id="KW-1133">Transmembrane helix</keyword>
<gene>
    <name evidence="2" type="ORF">GWK08_08965</name>
</gene>
<proteinExistence type="predicted"/>
<dbReference type="AlphaFoldDB" id="A0A6P0UJT2"/>
<sequence length="62" mass="6859">MTTTKTTKYKSSNAIYGLGVIGAAVYYLQLAGSFWAGLLGLLKAFVWPAFLVYELFTYLKVV</sequence>
<feature type="transmembrane region" description="Helical" evidence="1">
    <location>
        <begin position="12"/>
        <end position="28"/>
    </location>
</feature>
<feature type="transmembrane region" description="Helical" evidence="1">
    <location>
        <begin position="34"/>
        <end position="56"/>
    </location>
</feature>
<evidence type="ECO:0000313" key="3">
    <source>
        <dbReference type="Proteomes" id="UP000468581"/>
    </source>
</evidence>
<accession>A0A6P0UJT2</accession>
<dbReference type="EMBL" id="JAABOO010000002">
    <property type="protein sequence ID" value="NER13565.1"/>
    <property type="molecule type" value="Genomic_DNA"/>
</dbReference>
<evidence type="ECO:0000313" key="2">
    <source>
        <dbReference type="EMBL" id="NER13565.1"/>
    </source>
</evidence>
<name>A0A6P0UJT2_9FLAO</name>
<keyword evidence="3" id="KW-1185">Reference proteome</keyword>
<keyword evidence="1" id="KW-0812">Transmembrane</keyword>
<dbReference type="Proteomes" id="UP000468581">
    <property type="component" value="Unassembled WGS sequence"/>
</dbReference>
<comment type="caution">
    <text evidence="2">The sequence shown here is derived from an EMBL/GenBank/DDBJ whole genome shotgun (WGS) entry which is preliminary data.</text>
</comment>
<keyword evidence="1" id="KW-0472">Membrane</keyword>
<dbReference type="RefSeq" id="WP_163606601.1">
    <property type="nucleotide sequence ID" value="NZ_JAABOO010000002.1"/>
</dbReference>
<reference evidence="2 3" key="1">
    <citation type="submission" date="2020-01" db="EMBL/GenBank/DDBJ databases">
        <title>Leptobacterium flavescens.</title>
        <authorList>
            <person name="Wang G."/>
        </authorList>
    </citation>
    <scope>NUCLEOTIDE SEQUENCE [LARGE SCALE GENOMIC DNA]</scope>
    <source>
        <strain evidence="2 3">KCTC 22160</strain>
    </source>
</reference>
<protein>
    <submittedName>
        <fullName evidence="2">Uncharacterized protein</fullName>
    </submittedName>
</protein>
<organism evidence="2 3">
    <name type="scientific">Leptobacterium flavescens</name>
    <dbReference type="NCBI Taxonomy" id="472055"/>
    <lineage>
        <taxon>Bacteria</taxon>
        <taxon>Pseudomonadati</taxon>
        <taxon>Bacteroidota</taxon>
        <taxon>Flavobacteriia</taxon>
        <taxon>Flavobacteriales</taxon>
        <taxon>Flavobacteriaceae</taxon>
        <taxon>Leptobacterium</taxon>
    </lineage>
</organism>
<evidence type="ECO:0000256" key="1">
    <source>
        <dbReference type="SAM" id="Phobius"/>
    </source>
</evidence>